<keyword evidence="3" id="KW-1185">Reference proteome</keyword>
<reference evidence="2 3" key="1">
    <citation type="submission" date="2015-01" db="EMBL/GenBank/DDBJ databases">
        <title>Genome Assembly of Bacillus badius MTCC 1458.</title>
        <authorList>
            <person name="Verma A."/>
            <person name="Khatri I."/>
            <person name="Mual P."/>
            <person name="Subramanian S."/>
            <person name="Krishnamurthi S."/>
        </authorList>
    </citation>
    <scope>NUCLEOTIDE SEQUENCE [LARGE SCALE GENOMIC DNA]</scope>
    <source>
        <strain evidence="2 3">MTCC 1458</strain>
    </source>
</reference>
<comment type="caution">
    <text evidence="2">The sequence shown here is derived from an EMBL/GenBank/DDBJ whole genome shotgun (WGS) entry which is preliminary data.</text>
</comment>
<organism evidence="2 3">
    <name type="scientific">Bacillus badius</name>
    <dbReference type="NCBI Taxonomy" id="1455"/>
    <lineage>
        <taxon>Bacteria</taxon>
        <taxon>Bacillati</taxon>
        <taxon>Bacillota</taxon>
        <taxon>Bacilli</taxon>
        <taxon>Bacillales</taxon>
        <taxon>Bacillaceae</taxon>
        <taxon>Pseudobacillus</taxon>
    </lineage>
</organism>
<dbReference type="RefSeq" id="WP_306305183.1">
    <property type="nucleotide sequence ID" value="NZ_JARTHD010000006.1"/>
</dbReference>
<dbReference type="EMBL" id="JXLP01000001">
    <property type="protein sequence ID" value="KIL80772.1"/>
    <property type="molecule type" value="Genomic_DNA"/>
</dbReference>
<dbReference type="Proteomes" id="UP000031982">
    <property type="component" value="Unassembled WGS sequence"/>
</dbReference>
<name>A0ABR5B1C7_BACBA</name>
<sequence length="52" mass="6117">MKRLKGEYKNEQLFLANLLIFSWAIVFYRGELQSERICDRSHLAKDQALGCI</sequence>
<accession>A0ABR5B1C7</accession>
<gene>
    <name evidence="2" type="ORF">SD77_0620</name>
</gene>
<evidence type="ECO:0000256" key="1">
    <source>
        <dbReference type="SAM" id="Phobius"/>
    </source>
</evidence>
<evidence type="ECO:0008006" key="4">
    <source>
        <dbReference type="Google" id="ProtNLM"/>
    </source>
</evidence>
<keyword evidence="1" id="KW-1133">Transmembrane helix</keyword>
<keyword evidence="1" id="KW-0472">Membrane</keyword>
<evidence type="ECO:0000313" key="2">
    <source>
        <dbReference type="EMBL" id="KIL80772.1"/>
    </source>
</evidence>
<evidence type="ECO:0000313" key="3">
    <source>
        <dbReference type="Proteomes" id="UP000031982"/>
    </source>
</evidence>
<protein>
    <recommendedName>
        <fullName evidence="4">Mobile element protein</fullName>
    </recommendedName>
</protein>
<keyword evidence="1" id="KW-0812">Transmembrane</keyword>
<feature type="transmembrane region" description="Helical" evidence="1">
    <location>
        <begin position="12"/>
        <end position="30"/>
    </location>
</feature>
<proteinExistence type="predicted"/>